<dbReference type="OrthoDB" id="1722066at2759"/>
<dbReference type="InterPro" id="IPR003789">
    <property type="entry name" value="Asn/Gln_tRNA_amidoTrase-B-like"/>
</dbReference>
<dbReference type="InterPro" id="IPR023168">
    <property type="entry name" value="GatB_Yqey_C_2"/>
</dbReference>
<dbReference type="PROSITE" id="PS01234">
    <property type="entry name" value="GATB"/>
    <property type="match status" value="1"/>
</dbReference>
<comment type="catalytic activity">
    <reaction evidence="6 7">
        <text>L-glutamyl-tRNA(Gln) + L-glutamine + ATP + H2O = L-glutaminyl-tRNA(Gln) + L-glutamate + ADP + phosphate + H(+)</text>
        <dbReference type="Rhea" id="RHEA:17521"/>
        <dbReference type="Rhea" id="RHEA-COMP:9681"/>
        <dbReference type="Rhea" id="RHEA-COMP:9684"/>
        <dbReference type="ChEBI" id="CHEBI:15377"/>
        <dbReference type="ChEBI" id="CHEBI:15378"/>
        <dbReference type="ChEBI" id="CHEBI:29985"/>
        <dbReference type="ChEBI" id="CHEBI:30616"/>
        <dbReference type="ChEBI" id="CHEBI:43474"/>
        <dbReference type="ChEBI" id="CHEBI:58359"/>
        <dbReference type="ChEBI" id="CHEBI:78520"/>
        <dbReference type="ChEBI" id="CHEBI:78521"/>
        <dbReference type="ChEBI" id="CHEBI:456216"/>
    </reaction>
</comment>
<dbReference type="NCBIfam" id="NF004012">
    <property type="entry name" value="PRK05477.1-2"/>
    <property type="match status" value="1"/>
</dbReference>
<comment type="subunit">
    <text evidence="7">Subunit of the heterotrimeric GatCAB amidotransferase (AdT) complex, composed of A, B and C subunits.</text>
</comment>
<dbReference type="InterPro" id="IPR017958">
    <property type="entry name" value="Gln-tRNA_amidoTrfase_suB_CS"/>
</dbReference>
<dbReference type="NCBIfam" id="NF004014">
    <property type="entry name" value="PRK05477.1-4"/>
    <property type="match status" value="1"/>
</dbReference>
<keyword evidence="10" id="KW-1185">Reference proteome</keyword>
<organism evidence="9 10">
    <name type="scientific">Wolfiporia cocos (strain MD-104)</name>
    <name type="common">Brown rot fungus</name>
    <dbReference type="NCBI Taxonomy" id="742152"/>
    <lineage>
        <taxon>Eukaryota</taxon>
        <taxon>Fungi</taxon>
        <taxon>Dikarya</taxon>
        <taxon>Basidiomycota</taxon>
        <taxon>Agaricomycotina</taxon>
        <taxon>Agaricomycetes</taxon>
        <taxon>Polyporales</taxon>
        <taxon>Phaeolaceae</taxon>
        <taxon>Wolfiporia</taxon>
    </lineage>
</organism>
<dbReference type="PANTHER" id="PTHR11659:SF0">
    <property type="entry name" value="GLUTAMYL-TRNA(GLN) AMIDOTRANSFERASE SUBUNIT B, MITOCHONDRIAL"/>
    <property type="match status" value="1"/>
</dbReference>
<keyword evidence="4 7" id="KW-0067">ATP-binding</keyword>
<comment type="subcellular location">
    <subcellularLocation>
        <location evidence="7">Mitochondrion</location>
    </subcellularLocation>
</comment>
<dbReference type="OMA" id="ARKWWMG"/>
<dbReference type="InterPro" id="IPR006075">
    <property type="entry name" value="Asn/Gln-tRNA_Trfase_suB/E_cat"/>
</dbReference>
<accession>A0A2H3JGE6</accession>
<dbReference type="EMBL" id="KB468113">
    <property type="protein sequence ID" value="PCH40971.1"/>
    <property type="molecule type" value="Genomic_DNA"/>
</dbReference>
<keyword evidence="2 7" id="KW-0436">Ligase</keyword>
<dbReference type="HAMAP" id="MF_00121">
    <property type="entry name" value="GatB"/>
    <property type="match status" value="1"/>
</dbReference>
<keyword evidence="5 7" id="KW-0648">Protein biosynthesis</keyword>
<evidence type="ECO:0000256" key="5">
    <source>
        <dbReference type="ARBA" id="ARBA00022917"/>
    </source>
</evidence>
<gene>
    <name evidence="9" type="ORF">WOLCODRAFT_137105</name>
</gene>
<dbReference type="SUPFAM" id="SSF89095">
    <property type="entry name" value="GatB/YqeY motif"/>
    <property type="match status" value="1"/>
</dbReference>
<dbReference type="InterPro" id="IPR014746">
    <property type="entry name" value="Gln_synth/guanido_kin_cat_dom"/>
</dbReference>
<dbReference type="Gene3D" id="1.10.10.410">
    <property type="match status" value="1"/>
</dbReference>
<feature type="domain" description="Asn/Gln amidotransferase" evidence="8">
    <location>
        <begin position="365"/>
        <end position="514"/>
    </location>
</feature>
<evidence type="ECO:0000256" key="1">
    <source>
        <dbReference type="ARBA" id="ARBA00005306"/>
    </source>
</evidence>
<evidence type="ECO:0000256" key="2">
    <source>
        <dbReference type="ARBA" id="ARBA00022598"/>
    </source>
</evidence>
<reference evidence="9 10" key="1">
    <citation type="journal article" date="2012" name="Science">
        <title>The Paleozoic origin of enzymatic lignin decomposition reconstructed from 31 fungal genomes.</title>
        <authorList>
            <person name="Floudas D."/>
            <person name="Binder M."/>
            <person name="Riley R."/>
            <person name="Barry K."/>
            <person name="Blanchette R.A."/>
            <person name="Henrissat B."/>
            <person name="Martinez A.T."/>
            <person name="Otillar R."/>
            <person name="Spatafora J.W."/>
            <person name="Yadav J.S."/>
            <person name="Aerts A."/>
            <person name="Benoit I."/>
            <person name="Boyd A."/>
            <person name="Carlson A."/>
            <person name="Copeland A."/>
            <person name="Coutinho P.M."/>
            <person name="de Vries R.P."/>
            <person name="Ferreira P."/>
            <person name="Findley K."/>
            <person name="Foster B."/>
            <person name="Gaskell J."/>
            <person name="Glotzer D."/>
            <person name="Gorecki P."/>
            <person name="Heitman J."/>
            <person name="Hesse C."/>
            <person name="Hori C."/>
            <person name="Igarashi K."/>
            <person name="Jurgens J.A."/>
            <person name="Kallen N."/>
            <person name="Kersten P."/>
            <person name="Kohler A."/>
            <person name="Kuees U."/>
            <person name="Kumar T.K.A."/>
            <person name="Kuo A."/>
            <person name="LaButti K."/>
            <person name="Larrondo L.F."/>
            <person name="Lindquist E."/>
            <person name="Ling A."/>
            <person name="Lombard V."/>
            <person name="Lucas S."/>
            <person name="Lundell T."/>
            <person name="Martin R."/>
            <person name="McLaughlin D.J."/>
            <person name="Morgenstern I."/>
            <person name="Morin E."/>
            <person name="Murat C."/>
            <person name="Nagy L.G."/>
            <person name="Nolan M."/>
            <person name="Ohm R.A."/>
            <person name="Patyshakuliyeva A."/>
            <person name="Rokas A."/>
            <person name="Ruiz-Duenas F.J."/>
            <person name="Sabat G."/>
            <person name="Salamov A."/>
            <person name="Samejima M."/>
            <person name="Schmutz J."/>
            <person name="Slot J.C."/>
            <person name="St John F."/>
            <person name="Stenlid J."/>
            <person name="Sun H."/>
            <person name="Sun S."/>
            <person name="Syed K."/>
            <person name="Tsang A."/>
            <person name="Wiebenga A."/>
            <person name="Young D."/>
            <person name="Pisabarro A."/>
            <person name="Eastwood D.C."/>
            <person name="Martin F."/>
            <person name="Cullen D."/>
            <person name="Grigoriev I.V."/>
            <person name="Hibbett D.S."/>
        </authorList>
    </citation>
    <scope>NUCLEOTIDE SEQUENCE [LARGE SCALE GENOMIC DNA]</scope>
    <source>
        <strain evidence="9 10">MD-104</strain>
    </source>
</reference>
<keyword evidence="7" id="KW-0496">Mitochondrion</keyword>
<evidence type="ECO:0000313" key="9">
    <source>
        <dbReference type="EMBL" id="PCH40971.1"/>
    </source>
</evidence>
<dbReference type="AlphaFoldDB" id="A0A2H3JGE6"/>
<dbReference type="GO" id="GO:0070681">
    <property type="term" value="P:glutaminyl-tRNAGln biosynthesis via transamidation"/>
    <property type="evidence" value="ECO:0007669"/>
    <property type="project" value="UniProtKB-UniRule"/>
</dbReference>
<evidence type="ECO:0000256" key="6">
    <source>
        <dbReference type="ARBA" id="ARBA00047913"/>
    </source>
</evidence>
<evidence type="ECO:0000259" key="8">
    <source>
        <dbReference type="SMART" id="SM00845"/>
    </source>
</evidence>
<dbReference type="GO" id="GO:0005524">
    <property type="term" value="F:ATP binding"/>
    <property type="evidence" value="ECO:0007669"/>
    <property type="project" value="UniProtKB-KW"/>
</dbReference>
<dbReference type="PANTHER" id="PTHR11659">
    <property type="entry name" value="GLUTAMYL-TRNA GLN AMIDOTRANSFERASE SUBUNIT B MITOCHONDRIAL AND PROKARYOTIC PET112-RELATED"/>
    <property type="match status" value="1"/>
</dbReference>
<dbReference type="InterPro" id="IPR004413">
    <property type="entry name" value="GatB"/>
</dbReference>
<dbReference type="EC" id="6.3.5.-" evidence="7"/>
<dbReference type="Pfam" id="PF02637">
    <property type="entry name" value="GatB_Yqey"/>
    <property type="match status" value="1"/>
</dbReference>
<evidence type="ECO:0000313" key="10">
    <source>
        <dbReference type="Proteomes" id="UP000218811"/>
    </source>
</evidence>
<protein>
    <recommendedName>
        <fullName evidence="7">Glutamyl-tRNA(Gln) amidotransferase subunit B, mitochondrial</fullName>
        <shortName evidence="7">Glu-AdT subunit B</shortName>
        <ecNumber evidence="7">6.3.5.-</ecNumber>
    </recommendedName>
</protein>
<evidence type="ECO:0000256" key="7">
    <source>
        <dbReference type="HAMAP-Rule" id="MF_03147"/>
    </source>
</evidence>
<dbReference type="NCBIfam" id="TIGR00133">
    <property type="entry name" value="gatB"/>
    <property type="match status" value="1"/>
</dbReference>
<keyword evidence="9" id="KW-0808">Transferase</keyword>
<name>A0A2H3JGE6_WOLCO</name>
<dbReference type="SUPFAM" id="SSF55931">
    <property type="entry name" value="Glutamine synthetase/guanido kinase"/>
    <property type="match status" value="1"/>
</dbReference>
<dbReference type="GO" id="GO:0050567">
    <property type="term" value="F:glutaminyl-tRNA synthase (glutamine-hydrolyzing) activity"/>
    <property type="evidence" value="ECO:0007669"/>
    <property type="project" value="UniProtKB-UniRule"/>
</dbReference>
<dbReference type="GO" id="GO:0016740">
    <property type="term" value="F:transferase activity"/>
    <property type="evidence" value="ECO:0007669"/>
    <property type="project" value="UniProtKB-KW"/>
</dbReference>
<comment type="function">
    <text evidence="7">Allows the formation of correctly charged Gln-tRNA(Gln) through the transamidation of misacylated Glu-tRNA(Gln) in the mitochondria. The reaction takes place in the presence of glutamine and ATP through an activated gamma-phospho-Glu-tRNA(Gln).</text>
</comment>
<dbReference type="GO" id="GO:0030956">
    <property type="term" value="C:glutamyl-tRNA(Gln) amidotransferase complex"/>
    <property type="evidence" value="ECO:0007669"/>
    <property type="project" value="UniProtKB-UniRule"/>
</dbReference>
<dbReference type="STRING" id="742152.A0A2H3JGE6"/>
<dbReference type="GO" id="GO:0005739">
    <property type="term" value="C:mitochondrion"/>
    <property type="evidence" value="ECO:0007669"/>
    <property type="project" value="UniProtKB-SubCell"/>
</dbReference>
<dbReference type="InterPro" id="IPR018027">
    <property type="entry name" value="Asn/Gln_amidotransferase"/>
</dbReference>
<dbReference type="GO" id="GO:0032543">
    <property type="term" value="P:mitochondrial translation"/>
    <property type="evidence" value="ECO:0007669"/>
    <property type="project" value="UniProtKB-UniRule"/>
</dbReference>
<evidence type="ECO:0000256" key="3">
    <source>
        <dbReference type="ARBA" id="ARBA00022741"/>
    </source>
</evidence>
<comment type="similarity">
    <text evidence="1 7">Belongs to the GatB/GatE family. GatB subfamily.</text>
</comment>
<dbReference type="SMART" id="SM00845">
    <property type="entry name" value="GatB_Yqey"/>
    <property type="match status" value="1"/>
</dbReference>
<sequence>MLVHARKPWQFTRILRCARLAHTEREARKDDRWPGWEVVVGIEVHAQIKSRAKLFSESWTSDYSVPPNTRVSPYDAAFPGTLPRLNPQCVELGVRTALALDANVHRQSAFDRKHYFYADLPSGYQITQHYAPFATDGGLKLDNDNTFVRIKQIQLEQDTGKSTFDPLQGLSSIDLNRAGTGLMEIVSEPDMRSPEEAGAYVRTLQALLRAVGASDGNMEQGSLRCDVNVSVNRKGAGLGTRCEIKNLNSVKFMMVAITAEAYRHIEMLERGEAVPQETRGFNEASAETYTLRSKEDAPDYRYMPDPNLPPLLLDEAYIDTIRRTMPELPPATRARLIALGLSKRDADVLMDIDAGRDVGAEGAVAYFDRVAAGREPKAVVNWITHELLGQLAKRRETFADNLISVAQMGELVDLVQVGRITGTAGKTVLRQMLDTRTSDPPSMIAEQLALFSAQSGGDALGAWCAEAVAALPDEADAVRRGNVKVVNKIVGRVMQISRGTADARAARDALLKMLQ</sequence>
<proteinExistence type="inferred from homology"/>
<keyword evidence="3 7" id="KW-0547">Nucleotide-binding</keyword>
<dbReference type="Pfam" id="PF02934">
    <property type="entry name" value="GatB_N"/>
    <property type="match status" value="1"/>
</dbReference>
<dbReference type="Proteomes" id="UP000218811">
    <property type="component" value="Unassembled WGS sequence"/>
</dbReference>
<evidence type="ECO:0000256" key="4">
    <source>
        <dbReference type="ARBA" id="ARBA00022840"/>
    </source>
</evidence>
<dbReference type="InterPro" id="IPR017959">
    <property type="entry name" value="Asn/Gln-tRNA_amidoTrfase_suB/E"/>
</dbReference>